<evidence type="ECO:0000313" key="4">
    <source>
        <dbReference type="Proteomes" id="UP001519271"/>
    </source>
</evidence>
<proteinExistence type="predicted"/>
<dbReference type="RefSeq" id="WP_209460993.1">
    <property type="nucleotide sequence ID" value="NZ_JAGGKC010000044.1"/>
</dbReference>
<dbReference type="InterPro" id="IPR025827">
    <property type="entry name" value="Zn_ribbon_recom_dom"/>
</dbReference>
<evidence type="ECO:0000313" key="3">
    <source>
        <dbReference type="EMBL" id="MBP1920839.1"/>
    </source>
</evidence>
<dbReference type="Gene3D" id="3.40.50.1390">
    <property type="entry name" value="Resolvase, N-terminal catalytic domain"/>
    <property type="match status" value="1"/>
</dbReference>
<keyword evidence="4" id="KW-1185">Reference proteome</keyword>
<dbReference type="InterPro" id="IPR038109">
    <property type="entry name" value="DNA_bind_recomb_sf"/>
</dbReference>
<dbReference type="InterPro" id="IPR006119">
    <property type="entry name" value="Resolv_N"/>
</dbReference>
<organism evidence="3 4">
    <name type="scientific">Youngiibacter multivorans</name>
    <dbReference type="NCBI Taxonomy" id="937251"/>
    <lineage>
        <taxon>Bacteria</taxon>
        <taxon>Bacillati</taxon>
        <taxon>Bacillota</taxon>
        <taxon>Clostridia</taxon>
        <taxon>Eubacteriales</taxon>
        <taxon>Clostridiaceae</taxon>
        <taxon>Youngiibacter</taxon>
    </lineage>
</organism>
<dbReference type="SMART" id="SM00857">
    <property type="entry name" value="Resolvase"/>
    <property type="match status" value="1"/>
</dbReference>
<feature type="domain" description="Resolvase/invertase-type recombinase catalytic" evidence="1">
    <location>
        <begin position="29"/>
        <end position="177"/>
    </location>
</feature>
<feature type="domain" description="Recombinase" evidence="2">
    <location>
        <begin position="186"/>
        <end position="312"/>
    </location>
</feature>
<dbReference type="Proteomes" id="UP001519271">
    <property type="component" value="Unassembled WGS sequence"/>
</dbReference>
<dbReference type="Pfam" id="PF00239">
    <property type="entry name" value="Resolvase"/>
    <property type="match status" value="1"/>
</dbReference>
<sequence length="524" mass="60438">MSLAKAITVIPAAKKFSDISSNNWTSKRRVAAYARVSTDNEEQLSSFEVQRNYYAQFIKSKSEWEYVEVYADEGISATSTKKRDGFNRMVRDALDGKIDLIITKSVSRFARNTVDTLTTVRKLKEQGVEVYFEKENIYTLDSKGELLITIMSSLAQEESRSISENVTWGQRKRFAEGKVNLPYGQFLGYEKGEDNLPKIVEEEAQVVRRIYRLFLEGKTPSGIAKILTDKKIPSPGGKEIWPISTVRSILTNEKYKGDAILQKAFTVDFLTKKKKKNEGEIPMYYVENSHPSIVSSDVFEQVQYELKLRKKHNGYKTGVSCFSGRIKCGQCGSYYGSKVWHSNSKYRRLIWQCNHKYQDEEKCSTPHIYEENLKNSFIEELNKILLNKDKVISDLRLISHEIFDSNKLIEEEMYLQNEIIIVENLIEKCVKDNALVACDQEEYKTKYNELLKRHESTKADLNTIGQQRDEASTKRRGIEELIRRIGEQESIITSFDEELWLSLVDGVVVQPTGEFEFSLQGKIF</sequence>
<dbReference type="Gene3D" id="3.90.1750.20">
    <property type="entry name" value="Putative Large Serine Recombinase, Chain B, Domain 2"/>
    <property type="match status" value="1"/>
</dbReference>
<dbReference type="CDD" id="cd00338">
    <property type="entry name" value="Ser_Recombinase"/>
    <property type="match status" value="1"/>
</dbReference>
<dbReference type="PROSITE" id="PS51737">
    <property type="entry name" value="RECOMBINASE_DNA_BIND"/>
    <property type="match status" value="1"/>
</dbReference>
<dbReference type="EMBL" id="JAGGKC010000044">
    <property type="protein sequence ID" value="MBP1920839.1"/>
    <property type="molecule type" value="Genomic_DNA"/>
</dbReference>
<dbReference type="InterPro" id="IPR011109">
    <property type="entry name" value="DNA_bind_recombinase_dom"/>
</dbReference>
<dbReference type="InterPro" id="IPR050639">
    <property type="entry name" value="SSR_resolvase"/>
</dbReference>
<name>A0ABS4G8H1_9CLOT</name>
<dbReference type="PANTHER" id="PTHR30461">
    <property type="entry name" value="DNA-INVERTASE FROM LAMBDOID PROPHAGE"/>
    <property type="match status" value="1"/>
</dbReference>
<gene>
    <name evidence="3" type="ORF">J2Z34_003356</name>
</gene>
<dbReference type="PROSITE" id="PS51736">
    <property type="entry name" value="RECOMBINASES_3"/>
    <property type="match status" value="1"/>
</dbReference>
<reference evidence="3 4" key="1">
    <citation type="submission" date="2021-03" db="EMBL/GenBank/DDBJ databases">
        <title>Genomic Encyclopedia of Type Strains, Phase IV (KMG-IV): sequencing the most valuable type-strain genomes for metagenomic binning, comparative biology and taxonomic classification.</title>
        <authorList>
            <person name="Goeker M."/>
        </authorList>
    </citation>
    <scope>NUCLEOTIDE SEQUENCE [LARGE SCALE GENOMIC DNA]</scope>
    <source>
        <strain evidence="3 4">DSM 6139</strain>
    </source>
</reference>
<evidence type="ECO:0000259" key="1">
    <source>
        <dbReference type="PROSITE" id="PS51736"/>
    </source>
</evidence>
<dbReference type="Pfam" id="PF07508">
    <property type="entry name" value="Recombinase"/>
    <property type="match status" value="1"/>
</dbReference>
<evidence type="ECO:0000259" key="2">
    <source>
        <dbReference type="PROSITE" id="PS51737"/>
    </source>
</evidence>
<protein>
    <submittedName>
        <fullName evidence="3">DNA invertase Pin-like site-specific DNA recombinase</fullName>
    </submittedName>
</protein>
<dbReference type="InterPro" id="IPR036162">
    <property type="entry name" value="Resolvase-like_N_sf"/>
</dbReference>
<comment type="caution">
    <text evidence="3">The sequence shown here is derived from an EMBL/GenBank/DDBJ whole genome shotgun (WGS) entry which is preliminary data.</text>
</comment>
<accession>A0ABS4G8H1</accession>
<dbReference type="Pfam" id="PF13408">
    <property type="entry name" value="Zn_ribbon_recom"/>
    <property type="match status" value="1"/>
</dbReference>
<dbReference type="PANTHER" id="PTHR30461:SF23">
    <property type="entry name" value="DNA RECOMBINASE-RELATED"/>
    <property type="match status" value="1"/>
</dbReference>
<dbReference type="SUPFAM" id="SSF53041">
    <property type="entry name" value="Resolvase-like"/>
    <property type="match status" value="1"/>
</dbReference>